<dbReference type="Pfam" id="PF13761">
    <property type="entry name" value="DUF4166"/>
    <property type="match status" value="1"/>
</dbReference>
<accession>A0A4Z1DYY6</accession>
<evidence type="ECO:0000313" key="3">
    <source>
        <dbReference type="Proteomes" id="UP000297318"/>
    </source>
</evidence>
<keyword evidence="3" id="KW-1185">Reference proteome</keyword>
<gene>
    <name evidence="2" type="ORF">SERN_2468</name>
</gene>
<proteinExistence type="predicted"/>
<evidence type="ECO:0000313" key="2">
    <source>
        <dbReference type="EMBL" id="TGO04875.1"/>
    </source>
</evidence>
<feature type="domain" description="DUF4166" evidence="1">
    <location>
        <begin position="19"/>
        <end position="196"/>
    </location>
</feature>
<protein>
    <recommendedName>
        <fullName evidence="1">DUF4166 domain-containing protein</fullName>
    </recommendedName>
</protein>
<organism evidence="2 3">
    <name type="scientific">Serinibacter arcticus</name>
    <dbReference type="NCBI Taxonomy" id="1655435"/>
    <lineage>
        <taxon>Bacteria</taxon>
        <taxon>Bacillati</taxon>
        <taxon>Actinomycetota</taxon>
        <taxon>Actinomycetes</taxon>
        <taxon>Micrococcales</taxon>
        <taxon>Beutenbergiaceae</taxon>
        <taxon>Serinibacter</taxon>
    </lineage>
</organism>
<name>A0A4Z1DYY6_9MICO</name>
<dbReference type="OrthoDB" id="2448833at2"/>
<dbReference type="InterPro" id="IPR025311">
    <property type="entry name" value="DUF4166"/>
</dbReference>
<dbReference type="EMBL" id="RHPJ01000003">
    <property type="protein sequence ID" value="TGO04875.1"/>
    <property type="molecule type" value="Genomic_DNA"/>
</dbReference>
<comment type="caution">
    <text evidence="2">The sequence shown here is derived from an EMBL/GenBank/DDBJ whole genome shotgun (WGS) entry which is preliminary data.</text>
</comment>
<evidence type="ECO:0000259" key="1">
    <source>
        <dbReference type="Pfam" id="PF13761"/>
    </source>
</evidence>
<dbReference type="Proteomes" id="UP000297318">
    <property type="component" value="Unassembled WGS sequence"/>
</dbReference>
<dbReference type="RefSeq" id="WP_135850406.1">
    <property type="nucleotide sequence ID" value="NZ_RHPJ01000003.1"/>
</dbReference>
<sequence length="218" mass="23404">MATPRSPYAHALGATIDELHPSLQRYFATIPAGRRGVGEGVFTRAGTPRRWLWPLIWLVQDRGVVFAGDGCDVPFRIVNRTVGGTAVATRTFHLPGGRWTMTDAVVTHPAGGVADRLGSPATVAAAFDVAVDGEALTLTSRSLGVALGRWRVRVPRPLSPVVRLRESHDAASGRQRVELTVDAPLLGRVYGYDGTFDYRLEDDPDAPGRVAAVADVRG</sequence>
<reference evidence="2 3" key="1">
    <citation type="submission" date="2018-11" db="EMBL/GenBank/DDBJ databases">
        <title>Complete genome sequencing of the Actinobacteria Serinibacter sp. K3-2.</title>
        <authorList>
            <person name="Rakitin A.L."/>
            <person name="Beletsky A.V."/>
            <person name="Mardanov A.V."/>
            <person name="Ravin N.V."/>
            <person name="Gromova A.S."/>
            <person name="Filippova S.N."/>
            <person name="Gal'Chenko V.F."/>
        </authorList>
    </citation>
    <scope>NUCLEOTIDE SEQUENCE [LARGE SCALE GENOMIC DNA]</scope>
    <source>
        <strain evidence="2 3">K3-2</strain>
    </source>
</reference>
<dbReference type="AlphaFoldDB" id="A0A4Z1DYY6"/>